<proteinExistence type="predicted"/>
<evidence type="ECO:0000313" key="3">
    <source>
        <dbReference type="Proteomes" id="UP000198618"/>
    </source>
</evidence>
<dbReference type="EMBL" id="FOHE01000014">
    <property type="protein sequence ID" value="SET55087.1"/>
    <property type="molecule type" value="Genomic_DNA"/>
</dbReference>
<evidence type="ECO:0000256" key="1">
    <source>
        <dbReference type="SAM" id="Coils"/>
    </source>
</evidence>
<dbReference type="RefSeq" id="WP_090871117.1">
    <property type="nucleotide sequence ID" value="NZ_FOHE01000014.1"/>
</dbReference>
<dbReference type="AlphaFoldDB" id="A0A1I0FD10"/>
<gene>
    <name evidence="2" type="ORF">SAMN05216389_11489</name>
</gene>
<dbReference type="OrthoDB" id="2970928at2"/>
<sequence>MNNNVEHLNKRVRLLEEEYRGLAAQLKELRLEMDVTVKNAVESVKSNQSAPSGDKVNYLQEVNEQMFQQNVRLRELIEICIQEQVVPTQEEYYLALKEEN</sequence>
<dbReference type="Proteomes" id="UP000198618">
    <property type="component" value="Unassembled WGS sequence"/>
</dbReference>
<evidence type="ECO:0000313" key="2">
    <source>
        <dbReference type="EMBL" id="SET55087.1"/>
    </source>
</evidence>
<keyword evidence="3" id="KW-1185">Reference proteome</keyword>
<organism evidence="2 3">
    <name type="scientific">Oceanobacillus limi</name>
    <dbReference type="NCBI Taxonomy" id="930131"/>
    <lineage>
        <taxon>Bacteria</taxon>
        <taxon>Bacillati</taxon>
        <taxon>Bacillota</taxon>
        <taxon>Bacilli</taxon>
        <taxon>Bacillales</taxon>
        <taxon>Bacillaceae</taxon>
        <taxon>Oceanobacillus</taxon>
    </lineage>
</organism>
<keyword evidence="1" id="KW-0175">Coiled coil</keyword>
<protein>
    <submittedName>
        <fullName evidence="2">Uncharacterized protein</fullName>
    </submittedName>
</protein>
<reference evidence="2 3" key="1">
    <citation type="submission" date="2016-10" db="EMBL/GenBank/DDBJ databases">
        <authorList>
            <person name="de Groot N.N."/>
        </authorList>
    </citation>
    <scope>NUCLEOTIDE SEQUENCE [LARGE SCALE GENOMIC DNA]</scope>
    <source>
        <strain evidence="2 3">IBRC-M 10780</strain>
    </source>
</reference>
<accession>A0A1I0FD10</accession>
<name>A0A1I0FD10_9BACI</name>
<feature type="coiled-coil region" evidence="1">
    <location>
        <begin position="5"/>
        <end position="32"/>
    </location>
</feature>